<dbReference type="PANTHER" id="PTHR43397:SF1">
    <property type="entry name" value="ERGOTHIONEINE BIOSYNTHESIS PROTEIN 1"/>
    <property type="match status" value="1"/>
</dbReference>
<dbReference type="Pfam" id="PF10017">
    <property type="entry name" value="Methyltransf_33"/>
    <property type="match status" value="1"/>
</dbReference>
<sequence length="332" mass="36631">MSTVVPLKRQPADAKGYRILNRAAAVDHDEKRRVVAGLLATPAELSPKYFYDELGCALYGAICQLPEYYPTRTEIAIFRDHRTEIADAVGQGGQFVDLGAGDCCKAEGWLPFLNPSRYVAVDIAGPEIERSLARMAPDFPDIEMVGVVTDFSRALDLEGALLPGPATFFYPGSSIGNFTPEGALGFLSGVRRYFDDGREGSGLLIGVDGKKEKARLDAAYDDALGVTAAFNRNALLHLNRKFGFDFDLNGFLHRGFYNEAEGRVEMHLEAVRDQDVRIDGHVRHFATGERIHTENSYKYEPAAFIALLKGAGFDNVRIWSSPDRGYTVYFAT</sequence>
<organism evidence="4 5">
    <name type="scientific">Usitatibacter rugosus</name>
    <dbReference type="NCBI Taxonomy" id="2732067"/>
    <lineage>
        <taxon>Bacteria</taxon>
        <taxon>Pseudomonadati</taxon>
        <taxon>Pseudomonadota</taxon>
        <taxon>Betaproteobacteria</taxon>
        <taxon>Nitrosomonadales</taxon>
        <taxon>Usitatibacteraceae</taxon>
        <taxon>Usitatibacter</taxon>
    </lineage>
</organism>
<dbReference type="RefSeq" id="WP_171090940.1">
    <property type="nucleotide sequence ID" value="NZ_CP053069.1"/>
</dbReference>
<evidence type="ECO:0000313" key="4">
    <source>
        <dbReference type="EMBL" id="QJR10433.1"/>
    </source>
</evidence>
<dbReference type="Proteomes" id="UP000501534">
    <property type="component" value="Chromosome"/>
</dbReference>
<dbReference type="PIRSF" id="PIRSF018005">
    <property type="entry name" value="UCP018005"/>
    <property type="match status" value="1"/>
</dbReference>
<dbReference type="InterPro" id="IPR051128">
    <property type="entry name" value="EgtD_Methyltrsf_superfamily"/>
</dbReference>
<proteinExistence type="predicted"/>
<reference evidence="4 5" key="1">
    <citation type="submission" date="2020-04" db="EMBL/GenBank/DDBJ databases">
        <title>Usitatibacter rugosus gen. nov., sp. nov. and Usitatibacter palustris sp. nov., novel members of Usitatibacteraceae fam. nov. within the order Nitrosomonadales isolated from soil.</title>
        <authorList>
            <person name="Huber K.J."/>
            <person name="Neumann-Schaal M."/>
            <person name="Geppert A."/>
            <person name="Luckner M."/>
            <person name="Wanner G."/>
            <person name="Overmann J."/>
        </authorList>
    </citation>
    <scope>NUCLEOTIDE SEQUENCE [LARGE SCALE GENOMIC DNA]</scope>
    <source>
        <strain evidence="4 5">0125_3</strain>
    </source>
</reference>
<keyword evidence="5" id="KW-1185">Reference proteome</keyword>
<dbReference type="KEGG" id="uru:DSM104443_01492"/>
<dbReference type="GO" id="GO:0032259">
    <property type="term" value="P:methylation"/>
    <property type="evidence" value="ECO:0007669"/>
    <property type="project" value="UniProtKB-KW"/>
</dbReference>
<dbReference type="Gene3D" id="3.40.50.150">
    <property type="entry name" value="Vaccinia Virus protein VP39"/>
    <property type="match status" value="1"/>
</dbReference>
<protein>
    <submittedName>
        <fullName evidence="4">Histidine N-alpha-methyltransferase</fullName>
        <ecNumber evidence="4">2.1.1.44</ecNumber>
    </submittedName>
</protein>
<evidence type="ECO:0000259" key="3">
    <source>
        <dbReference type="Pfam" id="PF10017"/>
    </source>
</evidence>
<accession>A0A6M4GVQ8</accession>
<dbReference type="InterPro" id="IPR035094">
    <property type="entry name" value="EgtD"/>
</dbReference>
<evidence type="ECO:0000313" key="5">
    <source>
        <dbReference type="Proteomes" id="UP000501534"/>
    </source>
</evidence>
<dbReference type="InterPro" id="IPR019257">
    <property type="entry name" value="MeTrfase_dom"/>
</dbReference>
<dbReference type="SUPFAM" id="SSF53335">
    <property type="entry name" value="S-adenosyl-L-methionine-dependent methyltransferases"/>
    <property type="match status" value="1"/>
</dbReference>
<dbReference type="GO" id="GO:0052706">
    <property type="term" value="F:L-histidine N(alpha)-methyltransferase activity"/>
    <property type="evidence" value="ECO:0007669"/>
    <property type="project" value="UniProtKB-EC"/>
</dbReference>
<feature type="domain" description="Histidine-specific methyltransferase SAM-dependent" evidence="3">
    <location>
        <begin position="32"/>
        <end position="331"/>
    </location>
</feature>
<evidence type="ECO:0000256" key="1">
    <source>
        <dbReference type="ARBA" id="ARBA00022603"/>
    </source>
</evidence>
<keyword evidence="1 4" id="KW-0489">Methyltransferase</keyword>
<keyword evidence="2 4" id="KW-0808">Transferase</keyword>
<dbReference type="NCBIfam" id="TIGR03438">
    <property type="entry name" value="egtD_ergothio"/>
    <property type="match status" value="1"/>
</dbReference>
<evidence type="ECO:0000256" key="2">
    <source>
        <dbReference type="ARBA" id="ARBA00022679"/>
    </source>
</evidence>
<dbReference type="PANTHER" id="PTHR43397">
    <property type="entry name" value="ERGOTHIONEINE BIOSYNTHESIS PROTEIN 1"/>
    <property type="match status" value="1"/>
</dbReference>
<dbReference type="AlphaFoldDB" id="A0A6M4GVQ8"/>
<dbReference type="InterPro" id="IPR017804">
    <property type="entry name" value="MeTrfase_EgtD-like"/>
</dbReference>
<dbReference type="EC" id="2.1.1.44" evidence="4"/>
<gene>
    <name evidence="4" type="primary">egtD</name>
    <name evidence="4" type="ORF">DSM104443_01492</name>
</gene>
<dbReference type="EMBL" id="CP053069">
    <property type="protein sequence ID" value="QJR10433.1"/>
    <property type="molecule type" value="Genomic_DNA"/>
</dbReference>
<name>A0A6M4GVQ8_9PROT</name>
<dbReference type="InterPro" id="IPR029063">
    <property type="entry name" value="SAM-dependent_MTases_sf"/>
</dbReference>